<evidence type="ECO:0000313" key="2">
    <source>
        <dbReference type="EMBL" id="KKS46614.1"/>
    </source>
</evidence>
<dbReference type="Proteomes" id="UP000034951">
    <property type="component" value="Unassembled WGS sequence"/>
</dbReference>
<gene>
    <name evidence="2" type="ORF">UV10_C0001G0071</name>
</gene>
<evidence type="ECO:0000256" key="1">
    <source>
        <dbReference type="SAM" id="Phobius"/>
    </source>
</evidence>
<keyword evidence="1" id="KW-1133">Transmembrane helix</keyword>
<sequence length="114" mass="12587">MKNIIIKNALVNALLTALYIVIIASFMFYGQKFFGGPNQADIVLMPIIMLSLLVFSTAVVGSLIFGRPIMWYLDGQKKEAISLLVYTLGIFLIITILALVALFIYLRLAVIMGA</sequence>
<accession>A0A0G0ZD67</accession>
<keyword evidence="1" id="KW-0812">Transmembrane</keyword>
<reference evidence="2 3" key="1">
    <citation type="journal article" date="2015" name="Nature">
        <title>rRNA introns, odd ribosomes, and small enigmatic genomes across a large radiation of phyla.</title>
        <authorList>
            <person name="Brown C.T."/>
            <person name="Hug L.A."/>
            <person name="Thomas B.C."/>
            <person name="Sharon I."/>
            <person name="Castelle C.J."/>
            <person name="Singh A."/>
            <person name="Wilkins M.J."/>
            <person name="Williams K.H."/>
            <person name="Banfield J.F."/>
        </authorList>
    </citation>
    <scope>NUCLEOTIDE SEQUENCE [LARGE SCALE GENOMIC DNA]</scope>
</reference>
<comment type="caution">
    <text evidence="2">The sequence shown here is derived from an EMBL/GenBank/DDBJ whole genome shotgun (WGS) entry which is preliminary data.</text>
</comment>
<evidence type="ECO:0000313" key="3">
    <source>
        <dbReference type="Proteomes" id="UP000034951"/>
    </source>
</evidence>
<protein>
    <submittedName>
        <fullName evidence="2">Uncharacterized protein</fullName>
    </submittedName>
</protein>
<keyword evidence="1" id="KW-0472">Membrane</keyword>
<proteinExistence type="predicted"/>
<organism evidence="2 3">
    <name type="scientific">Candidatus Azambacteria bacterium GW2011_GWA1_42_19</name>
    <dbReference type="NCBI Taxonomy" id="1618609"/>
    <lineage>
        <taxon>Bacteria</taxon>
        <taxon>Candidatus Azamiibacteriota</taxon>
    </lineage>
</organism>
<name>A0A0G0ZD67_9BACT</name>
<dbReference type="AlphaFoldDB" id="A0A0G0ZD67"/>
<feature type="transmembrane region" description="Helical" evidence="1">
    <location>
        <begin position="42"/>
        <end position="65"/>
    </location>
</feature>
<feature type="transmembrane region" description="Helical" evidence="1">
    <location>
        <begin position="9"/>
        <end position="30"/>
    </location>
</feature>
<dbReference type="EMBL" id="LCDE01000001">
    <property type="protein sequence ID" value="KKS46614.1"/>
    <property type="molecule type" value="Genomic_DNA"/>
</dbReference>
<feature type="transmembrane region" description="Helical" evidence="1">
    <location>
        <begin position="85"/>
        <end position="106"/>
    </location>
</feature>